<evidence type="ECO:0000256" key="3">
    <source>
        <dbReference type="ARBA" id="ARBA00022576"/>
    </source>
</evidence>
<comment type="cofactor">
    <cofactor evidence="1">
        <name>pyridoxal 5'-phosphate</name>
        <dbReference type="ChEBI" id="CHEBI:597326"/>
    </cofactor>
</comment>
<reference evidence="7 8" key="1">
    <citation type="submission" date="2015-06" db="EMBL/GenBank/DDBJ databases">
        <title>Prevotella sp. 109, sp. nov., a novel member of the family Prevotellaceae isolated from human faeces.</title>
        <authorList>
            <person name="Shkoporov A.N."/>
            <person name="Chaplin A.V."/>
            <person name="Kafarskaia L.I."/>
            <person name="Efimov B.A."/>
        </authorList>
    </citation>
    <scope>NUCLEOTIDE SEQUENCE [LARGE SCALE GENOMIC DNA]</scope>
    <source>
        <strain evidence="7 8">109</strain>
    </source>
</reference>
<dbReference type="InterPro" id="IPR015422">
    <property type="entry name" value="PyrdxlP-dep_Trfase_small"/>
</dbReference>
<comment type="caution">
    <text evidence="7">The sequence shown here is derived from an EMBL/GenBank/DDBJ whole genome shotgun (WGS) entry which is preliminary data.</text>
</comment>
<dbReference type="CDD" id="cd00609">
    <property type="entry name" value="AAT_like"/>
    <property type="match status" value="1"/>
</dbReference>
<dbReference type="InterPro" id="IPR015424">
    <property type="entry name" value="PyrdxlP-dep_Trfase"/>
</dbReference>
<organism evidence="7 8">
    <name type="scientific">Xylanibacter rarus</name>
    <dbReference type="NCBI Taxonomy" id="1676614"/>
    <lineage>
        <taxon>Bacteria</taxon>
        <taxon>Pseudomonadati</taxon>
        <taxon>Bacteroidota</taxon>
        <taxon>Bacteroidia</taxon>
        <taxon>Bacteroidales</taxon>
        <taxon>Prevotellaceae</taxon>
        <taxon>Xylanibacter</taxon>
    </lineage>
</organism>
<dbReference type="OrthoDB" id="9802328at2"/>
<keyword evidence="4 7" id="KW-0808">Transferase</keyword>
<evidence type="ECO:0000256" key="1">
    <source>
        <dbReference type="ARBA" id="ARBA00001933"/>
    </source>
</evidence>
<name>A0A8E1UPS5_9BACT</name>
<dbReference type="Gene3D" id="3.40.640.10">
    <property type="entry name" value="Type I PLP-dependent aspartate aminotransferase-like (Major domain)"/>
    <property type="match status" value="1"/>
</dbReference>
<dbReference type="InterPro" id="IPR015421">
    <property type="entry name" value="PyrdxlP-dep_Trfase_major"/>
</dbReference>
<feature type="domain" description="Aminotransferase class I/classII large" evidence="6">
    <location>
        <begin position="33"/>
        <end position="380"/>
    </location>
</feature>
<dbReference type="Gene3D" id="3.90.1150.10">
    <property type="entry name" value="Aspartate Aminotransferase, domain 1"/>
    <property type="match status" value="1"/>
</dbReference>
<comment type="similarity">
    <text evidence="2">Belongs to the class-I pyridoxal-phosphate-dependent aminotransferase family.</text>
</comment>
<keyword evidence="8" id="KW-1185">Reference proteome</keyword>
<protein>
    <submittedName>
        <fullName evidence="7">Aspartate aminotransferase</fullName>
        <ecNumber evidence="7">2.6.1.1</ecNumber>
    </submittedName>
</protein>
<accession>A0A8E1UPS5</accession>
<dbReference type="InterPro" id="IPR050596">
    <property type="entry name" value="AspAT/PAT-like"/>
</dbReference>
<gene>
    <name evidence="7" type="ORF">ACU52_10655</name>
</gene>
<dbReference type="PANTHER" id="PTHR46383:SF1">
    <property type="entry name" value="ASPARTATE AMINOTRANSFERASE"/>
    <property type="match status" value="1"/>
</dbReference>
<dbReference type="PANTHER" id="PTHR46383">
    <property type="entry name" value="ASPARTATE AMINOTRANSFERASE"/>
    <property type="match status" value="1"/>
</dbReference>
<dbReference type="EC" id="2.6.1.1" evidence="7"/>
<dbReference type="EMBL" id="LFQU01000021">
    <property type="protein sequence ID" value="KOO67955.1"/>
    <property type="molecule type" value="Genomic_DNA"/>
</dbReference>
<evidence type="ECO:0000256" key="5">
    <source>
        <dbReference type="ARBA" id="ARBA00022898"/>
    </source>
</evidence>
<keyword evidence="5" id="KW-0663">Pyridoxal phosphate</keyword>
<dbReference type="Pfam" id="PF00155">
    <property type="entry name" value="Aminotran_1_2"/>
    <property type="match status" value="1"/>
</dbReference>
<dbReference type="SUPFAM" id="SSF53383">
    <property type="entry name" value="PLP-dependent transferases"/>
    <property type="match status" value="1"/>
</dbReference>
<dbReference type="GO" id="GO:0006520">
    <property type="term" value="P:amino acid metabolic process"/>
    <property type="evidence" value="ECO:0007669"/>
    <property type="project" value="InterPro"/>
</dbReference>
<keyword evidence="3 7" id="KW-0032">Aminotransferase</keyword>
<dbReference type="GO" id="GO:0004069">
    <property type="term" value="F:L-aspartate:2-oxoglutarate aminotransferase activity"/>
    <property type="evidence" value="ECO:0007669"/>
    <property type="project" value="UniProtKB-EC"/>
</dbReference>
<dbReference type="InterPro" id="IPR004839">
    <property type="entry name" value="Aminotransferase_I/II_large"/>
</dbReference>
<evidence type="ECO:0000256" key="4">
    <source>
        <dbReference type="ARBA" id="ARBA00022679"/>
    </source>
</evidence>
<evidence type="ECO:0000259" key="6">
    <source>
        <dbReference type="Pfam" id="PF00155"/>
    </source>
</evidence>
<evidence type="ECO:0000313" key="7">
    <source>
        <dbReference type="EMBL" id="KOO67955.1"/>
    </source>
</evidence>
<dbReference type="NCBIfam" id="NF005744">
    <property type="entry name" value="PRK07568.1"/>
    <property type="match status" value="1"/>
</dbReference>
<dbReference type="AlphaFoldDB" id="A0A8E1UPS5"/>
<sequence>MPQISVRGLEMPESPIRKLAPLATAAKNRGIKVYHLNIGQPDLPTPKVAIDAIRNIDREILEYSPSQGYLGYRKKLVNYYKKYNINVSPDDIIITCGGSEAVLFAFMSCLNPGDEIIVPEPAYANYMAFAISAGAKIRTIATTIDEGFSLPKVEKFEELINDRTRAILICNPNNPTGYLYTRREMNQIRDLVKKYDLYLFSDEVYREYIYTGSPYISACHLEGIEQNVVLIDSVSKRYSECGIRIGALITKNLDVRQAVMKFCQARLSPPLIGQIAAEASLDVPEEYSRSVYDEYVERRKCLIDGLNRIPGVYSPIPMGAFYTVAKLPVDDSEKFCRWCLETFNYEGETVMMAPASGFYTTPGAGYNQVRIAYVLKKEDLIRALFILRKALETYPGRVDEE</sequence>
<dbReference type="RefSeq" id="WP_021855327.1">
    <property type="nucleotide sequence ID" value="NZ_DAWBWQ010000065.1"/>
</dbReference>
<proteinExistence type="inferred from homology"/>
<evidence type="ECO:0000256" key="2">
    <source>
        <dbReference type="ARBA" id="ARBA00007441"/>
    </source>
</evidence>
<dbReference type="Proteomes" id="UP000036951">
    <property type="component" value="Unassembled WGS sequence"/>
</dbReference>
<evidence type="ECO:0000313" key="8">
    <source>
        <dbReference type="Proteomes" id="UP000036951"/>
    </source>
</evidence>
<dbReference type="GO" id="GO:0030170">
    <property type="term" value="F:pyridoxal phosphate binding"/>
    <property type="evidence" value="ECO:0007669"/>
    <property type="project" value="InterPro"/>
</dbReference>